<dbReference type="InterPro" id="IPR039057">
    <property type="entry name" value="Spo22/ZIP4"/>
</dbReference>
<sequence length="278" mass="28448">MNAAAELGALHPAPAPRDLRQRRMAYLVAGSAALEVHKDGDPKQRRQSLGLAGRMVAASRRAAEAEAAAAAAAGGGTGGGTLADAFTALQEFGIAARRGDAEGLRAALAAAAGLACVGAEHLLRMAAVVEDPEFSHPDVLMAALTAALAKLMARGDPDWPRVALVVRQMAGAATSHAERVKVFEEGAQILGSAPPNEGVGDEGGATKGYPEREARWLAGSCWNAGLARLRRGDRRGAAPLLRLGLDMLRHLPRWGAPDRAAMEELAAEVGAAAAGAGG</sequence>
<dbReference type="AlphaFoldDB" id="A0A0D2M9R5"/>
<dbReference type="KEGG" id="mng:MNEG_15853"/>
<dbReference type="GO" id="GO:0090173">
    <property type="term" value="P:regulation of synaptonemal complex assembly"/>
    <property type="evidence" value="ECO:0007669"/>
    <property type="project" value="InterPro"/>
</dbReference>
<dbReference type="PANTHER" id="PTHR40375:SF2">
    <property type="entry name" value="SPORULATION-SPECIFIC PROTEIN 22"/>
    <property type="match status" value="1"/>
</dbReference>
<gene>
    <name evidence="1" type="ORF">MNEG_15853</name>
</gene>
<protein>
    <submittedName>
        <fullName evidence="1">Uncharacterized protein</fullName>
    </submittedName>
</protein>
<dbReference type="PANTHER" id="PTHR40375">
    <property type="entry name" value="SPORULATION-SPECIFIC PROTEIN 22"/>
    <property type="match status" value="1"/>
</dbReference>
<dbReference type="OrthoDB" id="65716at2759"/>
<reference evidence="1 2" key="1">
    <citation type="journal article" date="2013" name="BMC Genomics">
        <title>Reconstruction of the lipid metabolism for the microalga Monoraphidium neglectum from its genome sequence reveals characteristics suitable for biofuel production.</title>
        <authorList>
            <person name="Bogen C."/>
            <person name="Al-Dilaimi A."/>
            <person name="Albersmeier A."/>
            <person name="Wichmann J."/>
            <person name="Grundmann M."/>
            <person name="Rupp O."/>
            <person name="Lauersen K.J."/>
            <person name="Blifernez-Klassen O."/>
            <person name="Kalinowski J."/>
            <person name="Goesmann A."/>
            <person name="Mussgnug J.H."/>
            <person name="Kruse O."/>
        </authorList>
    </citation>
    <scope>NUCLEOTIDE SEQUENCE [LARGE SCALE GENOMIC DNA]</scope>
    <source>
        <strain evidence="1 2">SAG 48.87</strain>
    </source>
</reference>
<keyword evidence="2" id="KW-1185">Reference proteome</keyword>
<dbReference type="EMBL" id="KK105946">
    <property type="protein sequence ID" value="KIY92110.1"/>
    <property type="molecule type" value="Genomic_DNA"/>
</dbReference>
<evidence type="ECO:0000313" key="2">
    <source>
        <dbReference type="Proteomes" id="UP000054498"/>
    </source>
</evidence>
<dbReference type="STRING" id="145388.A0A0D2M9R5"/>
<dbReference type="GeneID" id="25733555"/>
<proteinExistence type="predicted"/>
<organism evidence="1 2">
    <name type="scientific">Monoraphidium neglectum</name>
    <dbReference type="NCBI Taxonomy" id="145388"/>
    <lineage>
        <taxon>Eukaryota</taxon>
        <taxon>Viridiplantae</taxon>
        <taxon>Chlorophyta</taxon>
        <taxon>core chlorophytes</taxon>
        <taxon>Chlorophyceae</taxon>
        <taxon>CS clade</taxon>
        <taxon>Sphaeropleales</taxon>
        <taxon>Selenastraceae</taxon>
        <taxon>Monoraphidium</taxon>
    </lineage>
</organism>
<dbReference type="RefSeq" id="XP_013891130.1">
    <property type="nucleotide sequence ID" value="XM_014035676.1"/>
</dbReference>
<dbReference type="Proteomes" id="UP000054498">
    <property type="component" value="Unassembled WGS sequence"/>
</dbReference>
<accession>A0A0D2M9R5</accession>
<name>A0A0D2M9R5_9CHLO</name>
<evidence type="ECO:0000313" key="1">
    <source>
        <dbReference type="EMBL" id="KIY92110.1"/>
    </source>
</evidence>